<protein>
    <recommendedName>
        <fullName evidence="6">THAP-type domain-containing protein</fullName>
    </recommendedName>
</protein>
<dbReference type="EMBL" id="JBDJPC010000010">
    <property type="protein sequence ID" value="KAL1490069.1"/>
    <property type="molecule type" value="Genomic_DNA"/>
</dbReference>
<keyword evidence="8" id="KW-1185">Reference proteome</keyword>
<dbReference type="Proteomes" id="UP001566132">
    <property type="component" value="Unassembled WGS sequence"/>
</dbReference>
<dbReference type="GO" id="GO:0003677">
    <property type="term" value="F:DNA binding"/>
    <property type="evidence" value="ECO:0007669"/>
    <property type="project" value="UniProtKB-UniRule"/>
</dbReference>
<evidence type="ECO:0000256" key="4">
    <source>
        <dbReference type="ARBA" id="ARBA00023125"/>
    </source>
</evidence>
<keyword evidence="3" id="KW-0862">Zinc</keyword>
<name>A0ABD1E8K9_HYPHA</name>
<evidence type="ECO:0000259" key="6">
    <source>
        <dbReference type="PROSITE" id="PS50950"/>
    </source>
</evidence>
<dbReference type="InterPro" id="IPR006612">
    <property type="entry name" value="THAP_Znf"/>
</dbReference>
<keyword evidence="2 5" id="KW-0863">Zinc-finger</keyword>
<dbReference type="InterPro" id="IPR026516">
    <property type="entry name" value="THAP1/10"/>
</dbReference>
<evidence type="ECO:0000313" key="7">
    <source>
        <dbReference type="EMBL" id="KAL1490069.1"/>
    </source>
</evidence>
<dbReference type="PROSITE" id="PS50950">
    <property type="entry name" value="ZF_THAP"/>
    <property type="match status" value="1"/>
</dbReference>
<sequence>MARFCCVPKCRSSKKGENKFAMRTLPVKDLERFKIWVQRIDNPNLKYSEESVYLNQVYRTLRVCNRHFDRHCILVSEKQLMRDALPTLYLPNFHEESTEENSLYRHWKHKVDSEKKNCSHFEEAMSLPGPSHFEEVISLPGPSYSRDETQTPSCIGINIKFSAIKIKEIQYY</sequence>
<dbReference type="SMART" id="SM00692">
    <property type="entry name" value="DM3"/>
    <property type="match status" value="1"/>
</dbReference>
<evidence type="ECO:0000256" key="3">
    <source>
        <dbReference type="ARBA" id="ARBA00022833"/>
    </source>
</evidence>
<dbReference type="AlphaFoldDB" id="A0ABD1E8K9"/>
<keyword evidence="1" id="KW-0479">Metal-binding</keyword>
<evidence type="ECO:0000313" key="8">
    <source>
        <dbReference type="Proteomes" id="UP001566132"/>
    </source>
</evidence>
<dbReference type="PANTHER" id="PTHR46600:SF11">
    <property type="entry name" value="THAP DOMAIN-CONTAINING PROTEIN 10"/>
    <property type="match status" value="1"/>
</dbReference>
<evidence type="ECO:0000256" key="5">
    <source>
        <dbReference type="PROSITE-ProRule" id="PRU00309"/>
    </source>
</evidence>
<keyword evidence="4 5" id="KW-0238">DNA-binding</keyword>
<gene>
    <name evidence="7" type="ORF">ABEB36_012813</name>
</gene>
<dbReference type="Pfam" id="PF05485">
    <property type="entry name" value="THAP"/>
    <property type="match status" value="1"/>
</dbReference>
<dbReference type="SUPFAM" id="SSF57716">
    <property type="entry name" value="Glucocorticoid receptor-like (DNA-binding domain)"/>
    <property type="match status" value="1"/>
</dbReference>
<dbReference type="GO" id="GO:0008270">
    <property type="term" value="F:zinc ion binding"/>
    <property type="evidence" value="ECO:0007669"/>
    <property type="project" value="UniProtKB-KW"/>
</dbReference>
<comment type="caution">
    <text evidence="7">The sequence shown here is derived from an EMBL/GenBank/DDBJ whole genome shotgun (WGS) entry which is preliminary data.</text>
</comment>
<dbReference type="SMART" id="SM00980">
    <property type="entry name" value="THAP"/>
    <property type="match status" value="1"/>
</dbReference>
<proteinExistence type="predicted"/>
<organism evidence="7 8">
    <name type="scientific">Hypothenemus hampei</name>
    <name type="common">Coffee berry borer</name>
    <dbReference type="NCBI Taxonomy" id="57062"/>
    <lineage>
        <taxon>Eukaryota</taxon>
        <taxon>Metazoa</taxon>
        <taxon>Ecdysozoa</taxon>
        <taxon>Arthropoda</taxon>
        <taxon>Hexapoda</taxon>
        <taxon>Insecta</taxon>
        <taxon>Pterygota</taxon>
        <taxon>Neoptera</taxon>
        <taxon>Endopterygota</taxon>
        <taxon>Coleoptera</taxon>
        <taxon>Polyphaga</taxon>
        <taxon>Cucujiformia</taxon>
        <taxon>Curculionidae</taxon>
        <taxon>Scolytinae</taxon>
        <taxon>Hypothenemus</taxon>
    </lineage>
</organism>
<reference evidence="7 8" key="1">
    <citation type="submission" date="2024-05" db="EMBL/GenBank/DDBJ databases">
        <title>Genetic variation in Jamaican populations of the coffee berry borer (Hypothenemus hampei).</title>
        <authorList>
            <person name="Errbii M."/>
            <person name="Myrie A."/>
        </authorList>
    </citation>
    <scope>NUCLEOTIDE SEQUENCE [LARGE SCALE GENOMIC DNA]</scope>
    <source>
        <strain evidence="7">JA-Hopewell-2020-01-JO</strain>
        <tissue evidence="7">Whole body</tissue>
    </source>
</reference>
<dbReference type="PANTHER" id="PTHR46600">
    <property type="entry name" value="THAP DOMAIN-CONTAINING"/>
    <property type="match status" value="1"/>
</dbReference>
<evidence type="ECO:0000256" key="1">
    <source>
        <dbReference type="ARBA" id="ARBA00022723"/>
    </source>
</evidence>
<evidence type="ECO:0000256" key="2">
    <source>
        <dbReference type="ARBA" id="ARBA00022771"/>
    </source>
</evidence>
<feature type="domain" description="THAP-type" evidence="6">
    <location>
        <begin position="1"/>
        <end position="89"/>
    </location>
</feature>
<accession>A0ABD1E8K9</accession>